<sequence length="149" mass="16350">MRKKNRHGALSYRRVTQENSASRASVLSSGEVTCPISSPGGGRVTSGCRNRRPRAAIKRRSKGQYGCWKSLPPKKTPAMVQPLRHFTPFWTPATWAFKAGRENEAEGSGRSVCAASARWLCRASVHVFPPPSLGSSCWYEEARCAIIAS</sequence>
<proteinExistence type="predicted"/>
<accession>A0A6A6VMW5</accession>
<name>A0A6A6VMW5_9PLEO</name>
<gene>
    <name evidence="2" type="ORF">M011DRAFT_115865</name>
</gene>
<feature type="region of interest" description="Disordered" evidence="1">
    <location>
        <begin position="1"/>
        <end position="24"/>
    </location>
</feature>
<dbReference type="EMBL" id="MU006562">
    <property type="protein sequence ID" value="KAF2751483.1"/>
    <property type="molecule type" value="Genomic_DNA"/>
</dbReference>
<reference evidence="2" key="1">
    <citation type="journal article" date="2020" name="Stud. Mycol.">
        <title>101 Dothideomycetes genomes: a test case for predicting lifestyles and emergence of pathogens.</title>
        <authorList>
            <person name="Haridas S."/>
            <person name="Albert R."/>
            <person name="Binder M."/>
            <person name="Bloem J."/>
            <person name="Labutti K."/>
            <person name="Salamov A."/>
            <person name="Andreopoulos B."/>
            <person name="Baker S."/>
            <person name="Barry K."/>
            <person name="Bills G."/>
            <person name="Bluhm B."/>
            <person name="Cannon C."/>
            <person name="Castanera R."/>
            <person name="Culley D."/>
            <person name="Daum C."/>
            <person name="Ezra D."/>
            <person name="Gonzalez J."/>
            <person name="Henrissat B."/>
            <person name="Kuo A."/>
            <person name="Liang C."/>
            <person name="Lipzen A."/>
            <person name="Lutzoni F."/>
            <person name="Magnuson J."/>
            <person name="Mondo S."/>
            <person name="Nolan M."/>
            <person name="Ohm R."/>
            <person name="Pangilinan J."/>
            <person name="Park H.-J."/>
            <person name="Ramirez L."/>
            <person name="Alfaro M."/>
            <person name="Sun H."/>
            <person name="Tritt A."/>
            <person name="Yoshinaga Y."/>
            <person name="Zwiers L.-H."/>
            <person name="Turgeon B."/>
            <person name="Goodwin S."/>
            <person name="Spatafora J."/>
            <person name="Crous P."/>
            <person name="Grigoriev I."/>
        </authorList>
    </citation>
    <scope>NUCLEOTIDE SEQUENCE</scope>
    <source>
        <strain evidence="2">CBS 119925</strain>
    </source>
</reference>
<evidence type="ECO:0000313" key="3">
    <source>
        <dbReference type="Proteomes" id="UP000799440"/>
    </source>
</evidence>
<organism evidence="2 3">
    <name type="scientific">Sporormia fimetaria CBS 119925</name>
    <dbReference type="NCBI Taxonomy" id="1340428"/>
    <lineage>
        <taxon>Eukaryota</taxon>
        <taxon>Fungi</taxon>
        <taxon>Dikarya</taxon>
        <taxon>Ascomycota</taxon>
        <taxon>Pezizomycotina</taxon>
        <taxon>Dothideomycetes</taxon>
        <taxon>Pleosporomycetidae</taxon>
        <taxon>Pleosporales</taxon>
        <taxon>Sporormiaceae</taxon>
        <taxon>Sporormia</taxon>
    </lineage>
</organism>
<evidence type="ECO:0000313" key="2">
    <source>
        <dbReference type="EMBL" id="KAF2751483.1"/>
    </source>
</evidence>
<dbReference type="AlphaFoldDB" id="A0A6A6VMW5"/>
<evidence type="ECO:0000256" key="1">
    <source>
        <dbReference type="SAM" id="MobiDB-lite"/>
    </source>
</evidence>
<dbReference type="Proteomes" id="UP000799440">
    <property type="component" value="Unassembled WGS sequence"/>
</dbReference>
<protein>
    <submittedName>
        <fullName evidence="2">Uncharacterized protein</fullName>
    </submittedName>
</protein>
<keyword evidence="3" id="KW-1185">Reference proteome</keyword>